<keyword evidence="4 6" id="KW-1133">Transmembrane helix</keyword>
<evidence type="ECO:0000256" key="7">
    <source>
        <dbReference type="SAM" id="SignalP"/>
    </source>
</evidence>
<organism evidence="8 9">
    <name type="scientific">Teichococcus deserti</name>
    <dbReference type="NCBI Taxonomy" id="1817963"/>
    <lineage>
        <taxon>Bacteria</taxon>
        <taxon>Pseudomonadati</taxon>
        <taxon>Pseudomonadota</taxon>
        <taxon>Alphaproteobacteria</taxon>
        <taxon>Acetobacterales</taxon>
        <taxon>Roseomonadaceae</taxon>
        <taxon>Roseomonas</taxon>
    </lineage>
</organism>
<keyword evidence="2" id="KW-1003">Cell membrane</keyword>
<evidence type="ECO:0000256" key="2">
    <source>
        <dbReference type="ARBA" id="ARBA00022475"/>
    </source>
</evidence>
<comment type="subcellular location">
    <subcellularLocation>
        <location evidence="1">Cell membrane</location>
        <topology evidence="1">Multi-pass membrane protein</topology>
    </subcellularLocation>
</comment>
<dbReference type="EMBL" id="MLCO01000096">
    <property type="protein sequence ID" value="ONG53554.1"/>
    <property type="molecule type" value="Genomic_DNA"/>
</dbReference>
<dbReference type="Proteomes" id="UP000188879">
    <property type="component" value="Unassembled WGS sequence"/>
</dbReference>
<name>A0A1V2H287_9PROT</name>
<feature type="chain" id="PRO_5012189059" description="Cytochrome c oxidase assembly protein" evidence="7">
    <location>
        <begin position="19"/>
        <end position="294"/>
    </location>
</feature>
<reference evidence="8 9" key="1">
    <citation type="submission" date="2016-10" db="EMBL/GenBank/DDBJ databases">
        <title>Draft Genome sequence of Roseomonas sp. strain M3.</title>
        <authorList>
            <person name="Subhash Y."/>
            <person name="Lee S."/>
        </authorList>
    </citation>
    <scope>NUCLEOTIDE SEQUENCE [LARGE SCALE GENOMIC DNA]</scope>
    <source>
        <strain evidence="8 9">M3</strain>
    </source>
</reference>
<evidence type="ECO:0000256" key="3">
    <source>
        <dbReference type="ARBA" id="ARBA00022692"/>
    </source>
</evidence>
<dbReference type="GO" id="GO:0005886">
    <property type="term" value="C:plasma membrane"/>
    <property type="evidence" value="ECO:0007669"/>
    <property type="project" value="UniProtKB-SubCell"/>
</dbReference>
<evidence type="ECO:0000313" key="8">
    <source>
        <dbReference type="EMBL" id="ONG53554.1"/>
    </source>
</evidence>
<feature type="transmembrane region" description="Helical" evidence="6">
    <location>
        <begin position="256"/>
        <end position="281"/>
    </location>
</feature>
<evidence type="ECO:0008006" key="10">
    <source>
        <dbReference type="Google" id="ProtNLM"/>
    </source>
</evidence>
<evidence type="ECO:0000256" key="5">
    <source>
        <dbReference type="ARBA" id="ARBA00023136"/>
    </source>
</evidence>
<keyword evidence="5 6" id="KW-0472">Membrane</keyword>
<protein>
    <recommendedName>
        <fullName evidence="10">Cytochrome c oxidase assembly protein</fullName>
    </recommendedName>
</protein>
<gene>
    <name evidence="8" type="ORF">BKE38_11710</name>
</gene>
<feature type="transmembrane region" description="Helical" evidence="6">
    <location>
        <begin position="34"/>
        <end position="55"/>
    </location>
</feature>
<keyword evidence="3 6" id="KW-0812">Transmembrane</keyword>
<dbReference type="InterPro" id="IPR019108">
    <property type="entry name" value="Caa3_assmbl_CtaG-rel"/>
</dbReference>
<feature type="signal peptide" evidence="7">
    <location>
        <begin position="1"/>
        <end position="18"/>
    </location>
</feature>
<dbReference type="AlphaFoldDB" id="A0A1V2H287"/>
<dbReference type="RefSeq" id="WP_076957538.1">
    <property type="nucleotide sequence ID" value="NZ_MLCO01000096.1"/>
</dbReference>
<evidence type="ECO:0000313" key="9">
    <source>
        <dbReference type="Proteomes" id="UP000188879"/>
    </source>
</evidence>
<keyword evidence="7" id="KW-0732">Signal</keyword>
<keyword evidence="9" id="KW-1185">Reference proteome</keyword>
<sequence>MRALIALALLLAGGPALAHGGDPHGEIPRWSFDPWVAAPLLLALALYALGLARLWRHAGIGRGIGAAPALAWLSGWLVLALALCSPLHWWGEHLFTAHMIEHELVMLLAAPLLVLGRPVGAACWALPARWRPGLGRLGRGPFWQPLWRLLTWPAMATLLHSAAIWLWHVPPVFDATLDSAALHRAQHLSFLLSALLFWWALRHRADPGLALLHLFVTLMSTGVLGALLTFAPRVLYARQTAQAALWGLDPLQDQQLAGLVMWVPGGIAYAAAMLLCLAAWLRRAGRLADAARLG</sequence>
<feature type="transmembrane region" description="Helical" evidence="6">
    <location>
        <begin position="146"/>
        <end position="168"/>
    </location>
</feature>
<evidence type="ECO:0000256" key="6">
    <source>
        <dbReference type="SAM" id="Phobius"/>
    </source>
</evidence>
<evidence type="ECO:0000256" key="4">
    <source>
        <dbReference type="ARBA" id="ARBA00022989"/>
    </source>
</evidence>
<evidence type="ECO:0000256" key="1">
    <source>
        <dbReference type="ARBA" id="ARBA00004651"/>
    </source>
</evidence>
<feature type="transmembrane region" description="Helical" evidence="6">
    <location>
        <begin position="180"/>
        <end position="199"/>
    </location>
</feature>
<dbReference type="Pfam" id="PF09678">
    <property type="entry name" value="Caa3_CtaG"/>
    <property type="match status" value="1"/>
</dbReference>
<feature type="transmembrane region" description="Helical" evidence="6">
    <location>
        <begin position="104"/>
        <end position="126"/>
    </location>
</feature>
<feature type="transmembrane region" description="Helical" evidence="6">
    <location>
        <begin position="67"/>
        <end position="89"/>
    </location>
</feature>
<comment type="caution">
    <text evidence="8">The sequence shown here is derived from an EMBL/GenBank/DDBJ whole genome shotgun (WGS) entry which is preliminary data.</text>
</comment>
<feature type="transmembrane region" description="Helical" evidence="6">
    <location>
        <begin position="211"/>
        <end position="236"/>
    </location>
</feature>
<accession>A0A1V2H287</accession>
<proteinExistence type="predicted"/>